<feature type="signal peptide" evidence="1">
    <location>
        <begin position="1"/>
        <end position="23"/>
    </location>
</feature>
<sequence length="184" mass="19399">MRTKLLASILLTAGLLVGTASIAATGQDELLVATSERKIDEARVVSVDLATRSVVLQMPSGQMLEFANINPKVTRLNTLKPNDTATVTGAETMAFVLQKGTAGIRKVIDTKTQDLSVDGAGMTLTHTVYNDIVGVNVAAGTLRVKDFAGKIITVPVANKEWLTQAAAGDQLLVVTRASMMAFAN</sequence>
<reference evidence="2 3" key="1">
    <citation type="submission" date="2020-05" db="EMBL/GenBank/DDBJ databases">
        <title>Complete genome sequence of Deefgea sp. D17.</title>
        <authorList>
            <person name="Bae J.-W."/>
            <person name="Han J.E."/>
        </authorList>
    </citation>
    <scope>NUCLEOTIDE SEQUENCE [LARGE SCALE GENOMIC DNA]</scope>
    <source>
        <strain evidence="2 3">D17</strain>
    </source>
</reference>
<feature type="chain" id="PRO_5026741808" description="DUF5666 domain-containing protein" evidence="1">
    <location>
        <begin position="24"/>
        <end position="184"/>
    </location>
</feature>
<dbReference type="RefSeq" id="WP_173532344.1">
    <property type="nucleotide sequence ID" value="NZ_CP054143.1"/>
</dbReference>
<gene>
    <name evidence="2" type="ORF">HQN60_03340</name>
</gene>
<dbReference type="Proteomes" id="UP000504844">
    <property type="component" value="Chromosome"/>
</dbReference>
<dbReference type="AlphaFoldDB" id="A0A6M8SRA7"/>
<dbReference type="EMBL" id="CP054143">
    <property type="protein sequence ID" value="QKJ65836.1"/>
    <property type="molecule type" value="Genomic_DNA"/>
</dbReference>
<evidence type="ECO:0000313" key="2">
    <source>
        <dbReference type="EMBL" id="QKJ65836.1"/>
    </source>
</evidence>
<proteinExistence type="predicted"/>
<organism evidence="2 3">
    <name type="scientific">Deefgea piscis</name>
    <dbReference type="NCBI Taxonomy" id="2739061"/>
    <lineage>
        <taxon>Bacteria</taxon>
        <taxon>Pseudomonadati</taxon>
        <taxon>Pseudomonadota</taxon>
        <taxon>Betaproteobacteria</taxon>
        <taxon>Neisseriales</taxon>
        <taxon>Chitinibacteraceae</taxon>
        <taxon>Deefgea</taxon>
    </lineage>
</organism>
<name>A0A6M8SRA7_9NEIS</name>
<evidence type="ECO:0000256" key="1">
    <source>
        <dbReference type="SAM" id="SignalP"/>
    </source>
</evidence>
<keyword evidence="3" id="KW-1185">Reference proteome</keyword>
<evidence type="ECO:0008006" key="4">
    <source>
        <dbReference type="Google" id="ProtNLM"/>
    </source>
</evidence>
<evidence type="ECO:0000313" key="3">
    <source>
        <dbReference type="Proteomes" id="UP000504844"/>
    </source>
</evidence>
<dbReference type="KEGG" id="dee:HQN60_03340"/>
<keyword evidence="1" id="KW-0732">Signal</keyword>
<protein>
    <recommendedName>
        <fullName evidence="4">DUF5666 domain-containing protein</fullName>
    </recommendedName>
</protein>
<accession>A0A6M8SRA7</accession>